<keyword evidence="2" id="KW-1185">Reference proteome</keyword>
<gene>
    <name evidence="1" type="ORF">G2W53_018802</name>
</gene>
<sequence length="183" mass="20153">MAGAPSFVWFEISEEATMEDYYSSSNINFHIVAPFGGAFLDLEVNGFYVSSGSSASLIYHVRFQSIVREDPAQTNSSFFPSVDATKVESNTLVWNVQGLQIGNSSSILRPICELASLVIDWAEEDALFVAEICPSRDASEGLGGFDFCIESCASLPPPSLKEHESRIKLELELRESRAELEIE</sequence>
<dbReference type="EMBL" id="JAAIUW010000006">
    <property type="protein sequence ID" value="KAF7827638.1"/>
    <property type="molecule type" value="Genomic_DNA"/>
</dbReference>
<organism evidence="1 2">
    <name type="scientific">Senna tora</name>
    <dbReference type="NCBI Taxonomy" id="362788"/>
    <lineage>
        <taxon>Eukaryota</taxon>
        <taxon>Viridiplantae</taxon>
        <taxon>Streptophyta</taxon>
        <taxon>Embryophyta</taxon>
        <taxon>Tracheophyta</taxon>
        <taxon>Spermatophyta</taxon>
        <taxon>Magnoliopsida</taxon>
        <taxon>eudicotyledons</taxon>
        <taxon>Gunneridae</taxon>
        <taxon>Pentapetalae</taxon>
        <taxon>rosids</taxon>
        <taxon>fabids</taxon>
        <taxon>Fabales</taxon>
        <taxon>Fabaceae</taxon>
        <taxon>Caesalpinioideae</taxon>
        <taxon>Cassia clade</taxon>
        <taxon>Senna</taxon>
    </lineage>
</organism>
<dbReference type="AlphaFoldDB" id="A0A834TSK6"/>
<evidence type="ECO:0000313" key="2">
    <source>
        <dbReference type="Proteomes" id="UP000634136"/>
    </source>
</evidence>
<accession>A0A834TSK6</accession>
<proteinExistence type="predicted"/>
<evidence type="ECO:0000313" key="1">
    <source>
        <dbReference type="EMBL" id="KAF7827638.1"/>
    </source>
</evidence>
<dbReference type="Proteomes" id="UP000634136">
    <property type="component" value="Unassembled WGS sequence"/>
</dbReference>
<comment type="caution">
    <text evidence="1">The sequence shown here is derived from an EMBL/GenBank/DDBJ whole genome shotgun (WGS) entry which is preliminary data.</text>
</comment>
<protein>
    <submittedName>
        <fullName evidence="1">Uncharacterized protein</fullName>
    </submittedName>
</protein>
<name>A0A834TSK6_9FABA</name>
<reference evidence="1" key="1">
    <citation type="submission" date="2020-09" db="EMBL/GenBank/DDBJ databases">
        <title>Genome-Enabled Discovery of Anthraquinone Biosynthesis in Senna tora.</title>
        <authorList>
            <person name="Kang S.-H."/>
            <person name="Pandey R.P."/>
            <person name="Lee C.-M."/>
            <person name="Sim J.-S."/>
            <person name="Jeong J.-T."/>
            <person name="Choi B.-S."/>
            <person name="Jung M."/>
            <person name="Ginzburg D."/>
            <person name="Zhao K."/>
            <person name="Won S.Y."/>
            <person name="Oh T.-J."/>
            <person name="Yu Y."/>
            <person name="Kim N.-H."/>
            <person name="Lee O.R."/>
            <person name="Lee T.-H."/>
            <person name="Bashyal P."/>
            <person name="Kim T.-S."/>
            <person name="Lee W.-H."/>
            <person name="Kawkins C."/>
            <person name="Kim C.-K."/>
            <person name="Kim J.S."/>
            <person name="Ahn B.O."/>
            <person name="Rhee S.Y."/>
            <person name="Sohng J.K."/>
        </authorList>
    </citation>
    <scope>NUCLEOTIDE SEQUENCE</scope>
    <source>
        <tissue evidence="1">Leaf</tissue>
    </source>
</reference>